<dbReference type="InterPro" id="IPR036188">
    <property type="entry name" value="FAD/NAD-bd_sf"/>
</dbReference>
<dbReference type="Pfam" id="PF01494">
    <property type="entry name" value="FAD_binding_3"/>
    <property type="match status" value="2"/>
</dbReference>
<accession>A0A9P6T381</accession>
<dbReference type="Gene3D" id="3.50.50.60">
    <property type="entry name" value="FAD/NAD(P)-binding domain"/>
    <property type="match status" value="1"/>
</dbReference>
<sequence>MSELADDLTLPVLIVGAGLGGLTLGALLENANISYHILERATELRSLGSAIAMMGPIIPAFEQLGIYEELKKVSLPLVSLDYYDTKLNSIGSTYSRNHKMACGYDQLILARPKLYNLLHQQVPAHKISMGKKVIRTRETSGRVIVCCSDDTEYNCSILVGADGTYSVVRQSYITMVGISNPPNPEKYPELSETDRTHFRLVLGDNNDSERINLQLPEDKAKAQQFRNSEWGPESINAMLKEYEDFPCAFGGTMWDLFDATPKNLISKVFLEEKVFQTWHHGRTVLLGDACHKLLPGAGQGAVMAMKDAVVLVNCLYNMRDKSDKSVNTAFASYDRQRFLEAENTTKLSAIITKTLFGHVCVYKIEHAVETDTHRVTPSAH</sequence>
<dbReference type="PANTHER" id="PTHR47356">
    <property type="entry name" value="FAD-DEPENDENT MONOOXYGENASE ASQG-RELATED"/>
    <property type="match status" value="1"/>
</dbReference>
<gene>
    <name evidence="6" type="ORF">BGZ80_002176</name>
</gene>
<comment type="similarity">
    <text evidence="1">Belongs to the paxM FAD-dependent monooxygenase family.</text>
</comment>
<dbReference type="AlphaFoldDB" id="A0A9P6T381"/>
<evidence type="ECO:0000256" key="3">
    <source>
        <dbReference type="ARBA" id="ARBA00022827"/>
    </source>
</evidence>
<keyword evidence="7" id="KW-1185">Reference proteome</keyword>
<evidence type="ECO:0000256" key="1">
    <source>
        <dbReference type="ARBA" id="ARBA00007992"/>
    </source>
</evidence>
<dbReference type="SUPFAM" id="SSF51905">
    <property type="entry name" value="FAD/NAD(P)-binding domain"/>
    <property type="match status" value="1"/>
</dbReference>
<keyword evidence="3" id="KW-0274">FAD</keyword>
<dbReference type="PANTHER" id="PTHR47356:SF2">
    <property type="entry name" value="FAD-BINDING DOMAIN-CONTAINING PROTEIN-RELATED"/>
    <property type="match status" value="1"/>
</dbReference>
<evidence type="ECO:0000256" key="2">
    <source>
        <dbReference type="ARBA" id="ARBA00022630"/>
    </source>
</evidence>
<evidence type="ECO:0000313" key="6">
    <source>
        <dbReference type="EMBL" id="KAG0021542.1"/>
    </source>
</evidence>
<keyword evidence="2" id="KW-0285">Flavoprotein</keyword>
<dbReference type="EMBL" id="JAAAID010000153">
    <property type="protein sequence ID" value="KAG0021542.1"/>
    <property type="molecule type" value="Genomic_DNA"/>
</dbReference>
<dbReference type="PRINTS" id="PR00420">
    <property type="entry name" value="RNGMNOXGNASE"/>
</dbReference>
<protein>
    <recommendedName>
        <fullName evidence="5">FAD-binding domain-containing protein</fullName>
    </recommendedName>
</protein>
<dbReference type="Proteomes" id="UP000703661">
    <property type="component" value="Unassembled WGS sequence"/>
</dbReference>
<evidence type="ECO:0000256" key="4">
    <source>
        <dbReference type="ARBA" id="ARBA00023002"/>
    </source>
</evidence>
<evidence type="ECO:0000313" key="7">
    <source>
        <dbReference type="Proteomes" id="UP000703661"/>
    </source>
</evidence>
<dbReference type="InterPro" id="IPR002938">
    <property type="entry name" value="FAD-bd"/>
</dbReference>
<reference evidence="6" key="1">
    <citation type="journal article" date="2020" name="Fungal Divers.">
        <title>Resolving the Mortierellaceae phylogeny through synthesis of multi-gene phylogenetics and phylogenomics.</title>
        <authorList>
            <person name="Vandepol N."/>
            <person name="Liber J."/>
            <person name="Desiro A."/>
            <person name="Na H."/>
            <person name="Kennedy M."/>
            <person name="Barry K."/>
            <person name="Grigoriev I.V."/>
            <person name="Miller A.N."/>
            <person name="O'Donnell K."/>
            <person name="Stajich J.E."/>
            <person name="Bonito G."/>
        </authorList>
    </citation>
    <scope>NUCLEOTIDE SEQUENCE</scope>
    <source>
        <strain evidence="6">NRRL 2769</strain>
    </source>
</reference>
<dbReference type="GO" id="GO:0071949">
    <property type="term" value="F:FAD binding"/>
    <property type="evidence" value="ECO:0007669"/>
    <property type="project" value="InterPro"/>
</dbReference>
<proteinExistence type="inferred from homology"/>
<organism evidence="6 7">
    <name type="scientific">Entomortierella chlamydospora</name>
    <dbReference type="NCBI Taxonomy" id="101097"/>
    <lineage>
        <taxon>Eukaryota</taxon>
        <taxon>Fungi</taxon>
        <taxon>Fungi incertae sedis</taxon>
        <taxon>Mucoromycota</taxon>
        <taxon>Mortierellomycotina</taxon>
        <taxon>Mortierellomycetes</taxon>
        <taxon>Mortierellales</taxon>
        <taxon>Mortierellaceae</taxon>
        <taxon>Entomortierella</taxon>
    </lineage>
</organism>
<dbReference type="InterPro" id="IPR050562">
    <property type="entry name" value="FAD_mOase_fung"/>
</dbReference>
<feature type="domain" description="FAD-binding" evidence="5">
    <location>
        <begin position="10"/>
        <end position="171"/>
    </location>
</feature>
<evidence type="ECO:0000259" key="5">
    <source>
        <dbReference type="Pfam" id="PF01494"/>
    </source>
</evidence>
<feature type="domain" description="FAD-binding" evidence="5">
    <location>
        <begin position="265"/>
        <end position="338"/>
    </location>
</feature>
<dbReference type="GO" id="GO:0004497">
    <property type="term" value="F:monooxygenase activity"/>
    <property type="evidence" value="ECO:0007669"/>
    <property type="project" value="InterPro"/>
</dbReference>
<comment type="caution">
    <text evidence="6">The sequence shown here is derived from an EMBL/GenBank/DDBJ whole genome shotgun (WGS) entry which is preliminary data.</text>
</comment>
<name>A0A9P6T381_9FUNG</name>
<keyword evidence="4" id="KW-0560">Oxidoreductase</keyword>